<dbReference type="AlphaFoldDB" id="A0A3P7LGW4"/>
<keyword evidence="1" id="KW-1133">Transmembrane helix</keyword>
<gene>
    <name evidence="3" type="ORF">SVUK_LOCUS13426</name>
</gene>
<keyword evidence="1" id="KW-0472">Membrane</keyword>
<sequence>MKKALSVGTETAEDALFFHIETAKKVIKGAKSVKKEISDIRHMKVHYETTGEGAEELTIHKKALSVGTETAEDALFFHIETAKKVIKGAKAVKKEISDIRHMKVHYETAGEGAEDLTVHKQLKKSLLNVVRGYINMFETMQTVIKWIFIPLTLFWPFVSTALFTFKFNYREDFENHYLTEEFEKIDLDMALKGRTKALPLNKDEKILVIACFTPIPISTQMGVQPLLKKKVILSIYYYTNTIQF</sequence>
<dbReference type="EMBL" id="UYYB01101923">
    <property type="protein sequence ID" value="VDM78428.1"/>
    <property type="molecule type" value="Genomic_DNA"/>
</dbReference>
<evidence type="ECO:0000256" key="1">
    <source>
        <dbReference type="SAM" id="Phobius"/>
    </source>
</evidence>
<organism evidence="3 4">
    <name type="scientific">Strongylus vulgaris</name>
    <name type="common">Blood worm</name>
    <dbReference type="NCBI Taxonomy" id="40348"/>
    <lineage>
        <taxon>Eukaryota</taxon>
        <taxon>Metazoa</taxon>
        <taxon>Ecdysozoa</taxon>
        <taxon>Nematoda</taxon>
        <taxon>Chromadorea</taxon>
        <taxon>Rhabditida</taxon>
        <taxon>Rhabditina</taxon>
        <taxon>Rhabditomorpha</taxon>
        <taxon>Strongyloidea</taxon>
        <taxon>Strongylidae</taxon>
        <taxon>Strongylus</taxon>
    </lineage>
</organism>
<evidence type="ECO:0000259" key="2">
    <source>
        <dbReference type="Pfam" id="PF07782"/>
    </source>
</evidence>
<name>A0A3P7LGW4_STRVU</name>
<dbReference type="GO" id="GO:0016020">
    <property type="term" value="C:membrane"/>
    <property type="evidence" value="ECO:0007669"/>
    <property type="project" value="InterPro"/>
</dbReference>
<feature type="domain" description="Dendritic cell-specific transmembrane protein-like" evidence="2">
    <location>
        <begin position="173"/>
        <end position="214"/>
    </location>
</feature>
<feature type="transmembrane region" description="Helical" evidence="1">
    <location>
        <begin position="146"/>
        <end position="165"/>
    </location>
</feature>
<accession>A0A3P7LGW4</accession>
<dbReference type="Pfam" id="PF07782">
    <property type="entry name" value="DC_STAMP"/>
    <property type="match status" value="1"/>
</dbReference>
<protein>
    <recommendedName>
        <fullName evidence="2">Dendritic cell-specific transmembrane protein-like domain-containing protein</fullName>
    </recommendedName>
</protein>
<dbReference type="Proteomes" id="UP000270094">
    <property type="component" value="Unassembled WGS sequence"/>
</dbReference>
<evidence type="ECO:0000313" key="4">
    <source>
        <dbReference type="Proteomes" id="UP000270094"/>
    </source>
</evidence>
<evidence type="ECO:0000313" key="3">
    <source>
        <dbReference type="EMBL" id="VDM78428.1"/>
    </source>
</evidence>
<keyword evidence="4" id="KW-1185">Reference proteome</keyword>
<proteinExistence type="predicted"/>
<dbReference type="OrthoDB" id="5863159at2759"/>
<dbReference type="InterPro" id="IPR012858">
    <property type="entry name" value="DC_STAMP-like"/>
</dbReference>
<reference evidence="3 4" key="1">
    <citation type="submission" date="2018-11" db="EMBL/GenBank/DDBJ databases">
        <authorList>
            <consortium name="Pathogen Informatics"/>
        </authorList>
    </citation>
    <scope>NUCLEOTIDE SEQUENCE [LARGE SCALE GENOMIC DNA]</scope>
</reference>
<keyword evidence="1" id="KW-0812">Transmembrane</keyword>